<evidence type="ECO:0000256" key="1">
    <source>
        <dbReference type="ARBA" id="ARBA00012513"/>
    </source>
</evidence>
<accession>A0A5N5EQZ2</accession>
<dbReference type="GO" id="GO:0005524">
    <property type="term" value="F:ATP binding"/>
    <property type="evidence" value="ECO:0007669"/>
    <property type="project" value="UniProtKB-KW"/>
</dbReference>
<dbReference type="InterPro" id="IPR011009">
    <property type="entry name" value="Kinase-like_dom_sf"/>
</dbReference>
<proteinExistence type="predicted"/>
<keyword evidence="5" id="KW-0067">ATP-binding</keyword>
<dbReference type="EC" id="2.7.11.1" evidence="1"/>
<evidence type="ECO:0000313" key="9">
    <source>
        <dbReference type="Proteomes" id="UP000326907"/>
    </source>
</evidence>
<dbReference type="PROSITE" id="PS00108">
    <property type="entry name" value="PROTEIN_KINASE_ST"/>
    <property type="match status" value="1"/>
</dbReference>
<dbReference type="PANTHER" id="PTHR43671:SF13">
    <property type="entry name" value="SERINE_THREONINE-PROTEIN KINASE NEK2"/>
    <property type="match status" value="1"/>
</dbReference>
<dbReference type="RefSeq" id="WP_151509370.1">
    <property type="nucleotide sequence ID" value="NZ_VYUA01000004.1"/>
</dbReference>
<gene>
    <name evidence="8" type="ORF">F5983_06325</name>
</gene>
<dbReference type="GO" id="GO:0004674">
    <property type="term" value="F:protein serine/threonine kinase activity"/>
    <property type="evidence" value="ECO:0007669"/>
    <property type="project" value="UniProtKB-EC"/>
</dbReference>
<keyword evidence="9" id="KW-1185">Reference proteome</keyword>
<dbReference type="Proteomes" id="UP000326907">
    <property type="component" value="Unassembled WGS sequence"/>
</dbReference>
<name>A0A5N5EQZ2_9ACTN</name>
<evidence type="ECO:0000256" key="2">
    <source>
        <dbReference type="ARBA" id="ARBA00022679"/>
    </source>
</evidence>
<keyword evidence="4 8" id="KW-0418">Kinase</keyword>
<feature type="region of interest" description="Disordered" evidence="6">
    <location>
        <begin position="194"/>
        <end position="233"/>
    </location>
</feature>
<comment type="caution">
    <text evidence="8">The sequence shown here is derived from an EMBL/GenBank/DDBJ whole genome shotgun (WGS) entry which is preliminary data.</text>
</comment>
<evidence type="ECO:0000259" key="7">
    <source>
        <dbReference type="PROSITE" id="PS50011"/>
    </source>
</evidence>
<dbReference type="CDD" id="cd14014">
    <property type="entry name" value="STKc_PknB_like"/>
    <property type="match status" value="1"/>
</dbReference>
<keyword evidence="3" id="KW-0547">Nucleotide-binding</keyword>
<sequence>MGRALAAIHEAGLVHRDLKPSNILLTTDGPRVIDFGIAHALDGTHDGSLGSTLTPMGSMIGSPEFMSPEQVRGEQVSPASDVFSVGCVLVYAATGRSPFRGDGTGLHSLLFRIAYEDPDLEGVPEAFVDPARDCLAKEAPERPSVAELIDRTRYAPSGAWLPQHLLARLDRTATQLIEEERRLAVMAVLETGHPATPLSRSPLPGSSLPRSPLPSSSRTSPPRAVPLPDLPSAPGAARVAVRRELLDLPESGIVPPVIRYRPGPAPLLGARRDTDASPLRRRALRARVVTAFVCLSLLMVLAADARHAPSPFVGTWQYLPQTQGPRLPYGLHLEFTLSGPYQKGSARLFVASEAGYCHGAAFRAQHAGDDTLVLTDMEIKMSSSGGHGDATKTGCAWPEILTVRAGSAAEGRPLSVQGPAGYLPLARTEGDAQHLPDEFIGIWRSGDTRRITFAHPIAGGPAVELSETTEGRHCTWRAAYLGNRAGEIATGPGMLEPSSDKSCTADGRASTYRFTDASRRILERRLTDGSEPVRFTLGS</sequence>
<dbReference type="PROSITE" id="PS50011">
    <property type="entry name" value="PROTEIN_KINASE_DOM"/>
    <property type="match status" value="1"/>
</dbReference>
<dbReference type="SUPFAM" id="SSF56112">
    <property type="entry name" value="Protein kinase-like (PK-like)"/>
    <property type="match status" value="1"/>
</dbReference>
<reference evidence="8 9" key="1">
    <citation type="submission" date="2019-09" db="EMBL/GenBank/DDBJ databases">
        <authorList>
            <person name="Liu P."/>
        </authorList>
    </citation>
    <scope>NUCLEOTIDE SEQUENCE [LARGE SCALE GENOMIC DNA]</scope>
    <source>
        <strain evidence="8 9">TRM68085</strain>
    </source>
</reference>
<dbReference type="InterPro" id="IPR008271">
    <property type="entry name" value="Ser/Thr_kinase_AS"/>
</dbReference>
<dbReference type="Gene3D" id="1.10.510.10">
    <property type="entry name" value="Transferase(Phosphotransferase) domain 1"/>
    <property type="match status" value="1"/>
</dbReference>
<evidence type="ECO:0000313" key="8">
    <source>
        <dbReference type="EMBL" id="KAB2593237.1"/>
    </source>
</evidence>
<evidence type="ECO:0000256" key="4">
    <source>
        <dbReference type="ARBA" id="ARBA00022777"/>
    </source>
</evidence>
<dbReference type="AlphaFoldDB" id="A0A5N5EQZ2"/>
<keyword evidence="2" id="KW-0808">Transferase</keyword>
<dbReference type="EMBL" id="VYUA01000004">
    <property type="protein sequence ID" value="KAB2593237.1"/>
    <property type="molecule type" value="Genomic_DNA"/>
</dbReference>
<dbReference type="SMART" id="SM00220">
    <property type="entry name" value="S_TKc"/>
    <property type="match status" value="1"/>
</dbReference>
<feature type="domain" description="Protein kinase" evidence="7">
    <location>
        <begin position="1"/>
        <end position="161"/>
    </location>
</feature>
<evidence type="ECO:0000256" key="6">
    <source>
        <dbReference type="SAM" id="MobiDB-lite"/>
    </source>
</evidence>
<dbReference type="Pfam" id="PF00069">
    <property type="entry name" value="Pkinase"/>
    <property type="match status" value="1"/>
</dbReference>
<evidence type="ECO:0000256" key="3">
    <source>
        <dbReference type="ARBA" id="ARBA00022741"/>
    </source>
</evidence>
<dbReference type="InterPro" id="IPR000719">
    <property type="entry name" value="Prot_kinase_dom"/>
</dbReference>
<evidence type="ECO:0000256" key="5">
    <source>
        <dbReference type="ARBA" id="ARBA00022840"/>
    </source>
</evidence>
<dbReference type="InterPro" id="IPR050660">
    <property type="entry name" value="NEK_Ser/Thr_kinase"/>
</dbReference>
<protein>
    <recommendedName>
        <fullName evidence="1">non-specific serine/threonine protein kinase</fullName>
        <ecNumber evidence="1">2.7.11.1</ecNumber>
    </recommendedName>
</protein>
<feature type="compositionally biased region" description="Low complexity" evidence="6">
    <location>
        <begin position="197"/>
        <end position="222"/>
    </location>
</feature>
<organism evidence="8 9">
    <name type="scientific">Streptomyces arboris</name>
    <dbReference type="NCBI Taxonomy" id="2600619"/>
    <lineage>
        <taxon>Bacteria</taxon>
        <taxon>Bacillati</taxon>
        <taxon>Actinomycetota</taxon>
        <taxon>Actinomycetes</taxon>
        <taxon>Kitasatosporales</taxon>
        <taxon>Streptomycetaceae</taxon>
        <taxon>Streptomyces</taxon>
    </lineage>
</organism>
<dbReference type="PANTHER" id="PTHR43671">
    <property type="entry name" value="SERINE/THREONINE-PROTEIN KINASE NEK"/>
    <property type="match status" value="1"/>
</dbReference>